<protein>
    <recommendedName>
        <fullName evidence="4">Actin</fullName>
    </recommendedName>
</protein>
<dbReference type="eggNOG" id="KOG0676">
    <property type="taxonomic scope" value="Eukaryota"/>
</dbReference>
<evidence type="ECO:0000256" key="1">
    <source>
        <dbReference type="SAM" id="MobiDB-lite"/>
    </source>
</evidence>
<gene>
    <name evidence="2" type="ORF">PTSG_10692</name>
</gene>
<evidence type="ECO:0000313" key="3">
    <source>
        <dbReference type="Proteomes" id="UP000007799"/>
    </source>
</evidence>
<dbReference type="FunFam" id="3.30.420.40:FF:000050">
    <property type="entry name" value="Actin, alpha skeletal muscle"/>
    <property type="match status" value="1"/>
</dbReference>
<dbReference type="KEGG" id="sre:PTSG_10692"/>
<name>F2UQ39_SALR5</name>
<evidence type="ECO:0000313" key="2">
    <source>
        <dbReference type="EMBL" id="EGD79707.1"/>
    </source>
</evidence>
<dbReference type="AlphaFoldDB" id="F2UQ39"/>
<dbReference type="Proteomes" id="UP000007799">
    <property type="component" value="Unassembled WGS sequence"/>
</dbReference>
<dbReference type="EMBL" id="GL832988">
    <property type="protein sequence ID" value="EGD79707.1"/>
    <property type="molecule type" value="Genomic_DNA"/>
</dbReference>
<reference evidence="2" key="1">
    <citation type="submission" date="2009-08" db="EMBL/GenBank/DDBJ databases">
        <title>Annotation of Salpingoeca rosetta.</title>
        <authorList>
            <consortium name="The Broad Institute Genome Sequencing Platform"/>
            <person name="Russ C."/>
            <person name="Cuomo C."/>
            <person name="Burger G."/>
            <person name="Gray M.W."/>
            <person name="Holland P.W.H."/>
            <person name="King N."/>
            <person name="Lang F.B.F."/>
            <person name="Roger A.J."/>
            <person name="Ruiz-Trillo I."/>
            <person name="Young S.K."/>
            <person name="Zeng Q."/>
            <person name="Gargeya S."/>
            <person name="Alvarado L."/>
            <person name="Berlin A."/>
            <person name="Chapman S.B."/>
            <person name="Chen Z."/>
            <person name="Freedman E."/>
            <person name="Gellesch M."/>
            <person name="Goldberg J."/>
            <person name="Griggs A."/>
            <person name="Gujja S."/>
            <person name="Heilman E."/>
            <person name="Heiman D."/>
            <person name="Howarth C."/>
            <person name="Mehta T."/>
            <person name="Neiman D."/>
            <person name="Pearson M."/>
            <person name="Roberts A."/>
            <person name="Saif S."/>
            <person name="Shea T."/>
            <person name="Shenoy N."/>
            <person name="Sisk P."/>
            <person name="Stolte C."/>
            <person name="Sykes S."/>
            <person name="White J."/>
            <person name="Yandava C."/>
            <person name="Haas B."/>
            <person name="Nusbaum C."/>
            <person name="Birren B."/>
        </authorList>
    </citation>
    <scope>NUCLEOTIDE SEQUENCE [LARGE SCALE GENOMIC DNA]</scope>
    <source>
        <strain evidence="2">ATCC 50818</strain>
    </source>
</reference>
<feature type="region of interest" description="Disordered" evidence="1">
    <location>
        <begin position="205"/>
        <end position="232"/>
    </location>
</feature>
<dbReference type="STRING" id="946362.F2UQ39"/>
<proteinExistence type="predicted"/>
<dbReference type="RefSeq" id="XP_004988657.1">
    <property type="nucleotide sequence ID" value="XM_004988600.1"/>
</dbReference>
<evidence type="ECO:0008006" key="4">
    <source>
        <dbReference type="Google" id="ProtNLM"/>
    </source>
</evidence>
<dbReference type="PANTHER" id="PTHR11937">
    <property type="entry name" value="ACTIN"/>
    <property type="match status" value="1"/>
</dbReference>
<dbReference type="GeneID" id="16069193"/>
<dbReference type="InterPro" id="IPR043129">
    <property type="entry name" value="ATPase_NBD"/>
</dbReference>
<dbReference type="InParanoid" id="F2UQ39"/>
<dbReference type="SUPFAM" id="SSF53067">
    <property type="entry name" value="Actin-like ATPase domain"/>
    <property type="match status" value="1"/>
</dbReference>
<sequence length="280" mass="31490">MNVKELVGRLEAEKLREEQEQLERARQEAEQARLLQLAAEEEARIAAEEAEKNRQEELEKEKARWHVSEDESHEEVERMKRQLLQQIEKPKPKPVVKLEDIRTIVIDIGSGSIKAGFAGEDAPRVVMSAIVGFIKDVSAMDLEKHAHVDRDVYFGDEAWVYADVLEIKRVISRGVIQDHVLFERLIKHLLVEELKIPPNELRDHPVLVTEPPLNPKRCSSPTPPSSSSSRTGGVTGVVDDVYYEAISVAVGLMVVGTDLDRRLAQLMADRGYTLSPGPPV</sequence>
<organism evidence="3">
    <name type="scientific">Salpingoeca rosetta (strain ATCC 50818 / BSB-021)</name>
    <dbReference type="NCBI Taxonomy" id="946362"/>
    <lineage>
        <taxon>Eukaryota</taxon>
        <taxon>Choanoflagellata</taxon>
        <taxon>Craspedida</taxon>
        <taxon>Salpingoecidae</taxon>
        <taxon>Salpingoeca</taxon>
    </lineage>
</organism>
<keyword evidence="3" id="KW-1185">Reference proteome</keyword>
<accession>F2UQ39</accession>
<dbReference type="InterPro" id="IPR004000">
    <property type="entry name" value="Actin"/>
</dbReference>
<dbReference type="Gene3D" id="3.30.420.40">
    <property type="match status" value="1"/>
</dbReference>
<dbReference type="Pfam" id="PF00022">
    <property type="entry name" value="Actin"/>
    <property type="match status" value="1"/>
</dbReference>
<feature type="region of interest" description="Disordered" evidence="1">
    <location>
        <begin position="46"/>
        <end position="71"/>
    </location>
</feature>